<keyword evidence="1" id="KW-0472">Membrane</keyword>
<dbReference type="RefSeq" id="WP_104387403.1">
    <property type="nucleotide sequence ID" value="NZ_PGEM01000053.1"/>
</dbReference>
<protein>
    <recommendedName>
        <fullName evidence="4">Tetratricopeptide repeat protein</fullName>
    </recommendedName>
</protein>
<dbReference type="EMBL" id="PGEM01000053">
    <property type="protein sequence ID" value="PPJ63789.1"/>
    <property type="molecule type" value="Genomic_DNA"/>
</dbReference>
<evidence type="ECO:0008006" key="4">
    <source>
        <dbReference type="Google" id="ProtNLM"/>
    </source>
</evidence>
<evidence type="ECO:0000313" key="2">
    <source>
        <dbReference type="EMBL" id="PPJ63789.1"/>
    </source>
</evidence>
<keyword evidence="1" id="KW-0812">Transmembrane</keyword>
<gene>
    <name evidence="2" type="ORF">CUN59_08325</name>
</gene>
<dbReference type="Pfam" id="PF14559">
    <property type="entry name" value="TPR_19"/>
    <property type="match status" value="1"/>
</dbReference>
<accession>A0A2S6CVN5</accession>
<reference evidence="2 3" key="1">
    <citation type="submission" date="2018-02" db="EMBL/GenBank/DDBJ databases">
        <title>Discovery of a pederin family compound in a non-symbiotic bloom-forming cyanobacterium.</title>
        <authorList>
            <person name="Kust A."/>
            <person name="Mares J."/>
            <person name="Jokela J."/>
            <person name="Urajova P."/>
            <person name="Hajek J."/>
            <person name="Saurav K."/>
            <person name="Voracova K."/>
            <person name="Fewer D.P."/>
            <person name="Haapaniemi E."/>
            <person name="Permi P."/>
            <person name="Rehakova K."/>
            <person name="Sivonen K."/>
            <person name="Hrouzek P."/>
        </authorList>
    </citation>
    <scope>NUCLEOTIDE SEQUENCE [LARGE SCALE GENOMIC DNA]</scope>
    <source>
        <strain evidence="2 3">CHARLIE-1</strain>
    </source>
</reference>
<dbReference type="SUPFAM" id="SSF48452">
    <property type="entry name" value="TPR-like"/>
    <property type="match status" value="1"/>
</dbReference>
<evidence type="ECO:0000313" key="3">
    <source>
        <dbReference type="Proteomes" id="UP000239589"/>
    </source>
</evidence>
<dbReference type="AlphaFoldDB" id="A0A2S6CVN5"/>
<sequence>MANSNDYFIQRGKQIECKKRIVTYISLISFSGSILFGGFNTIKQAWEKPEQPVVQSAESELQRQVKGYELVLQREPNNQMALEKLSIIRLNSGDNQGAIALLEKLSQQHPDRQDYKTLLTNVQTKTRQSNHP</sequence>
<name>A0A2S6CVN5_9CYAN</name>
<evidence type="ECO:0000256" key="1">
    <source>
        <dbReference type="SAM" id="Phobius"/>
    </source>
</evidence>
<dbReference type="InterPro" id="IPR011990">
    <property type="entry name" value="TPR-like_helical_dom_sf"/>
</dbReference>
<dbReference type="OrthoDB" id="427425at2"/>
<proteinExistence type="predicted"/>
<dbReference type="Gene3D" id="1.25.40.10">
    <property type="entry name" value="Tetratricopeptide repeat domain"/>
    <property type="match status" value="1"/>
</dbReference>
<keyword evidence="3" id="KW-1185">Reference proteome</keyword>
<feature type="transmembrane region" description="Helical" evidence="1">
    <location>
        <begin position="21"/>
        <end position="39"/>
    </location>
</feature>
<comment type="caution">
    <text evidence="2">The sequence shown here is derived from an EMBL/GenBank/DDBJ whole genome shotgun (WGS) entry which is preliminary data.</text>
</comment>
<keyword evidence="1" id="KW-1133">Transmembrane helix</keyword>
<dbReference type="Proteomes" id="UP000239589">
    <property type="component" value="Unassembled WGS sequence"/>
</dbReference>
<organism evidence="2 3">
    <name type="scientific">Cuspidothrix issatschenkoi CHARLIE-1</name>
    <dbReference type="NCBI Taxonomy" id="2052836"/>
    <lineage>
        <taxon>Bacteria</taxon>
        <taxon>Bacillati</taxon>
        <taxon>Cyanobacteriota</taxon>
        <taxon>Cyanophyceae</taxon>
        <taxon>Nostocales</taxon>
        <taxon>Aphanizomenonaceae</taxon>
        <taxon>Cuspidothrix</taxon>
    </lineage>
</organism>